<dbReference type="SUPFAM" id="SSF50249">
    <property type="entry name" value="Nucleic acid-binding proteins"/>
    <property type="match status" value="1"/>
</dbReference>
<dbReference type="GO" id="GO:0005829">
    <property type="term" value="C:cytosol"/>
    <property type="evidence" value="ECO:0007669"/>
    <property type="project" value="TreeGrafter"/>
</dbReference>
<dbReference type="GO" id="GO:0006430">
    <property type="term" value="P:lysyl-tRNA aminoacylation"/>
    <property type="evidence" value="ECO:0007669"/>
    <property type="project" value="UniProtKB-UniRule"/>
</dbReference>
<evidence type="ECO:0000256" key="10">
    <source>
        <dbReference type="ARBA" id="ARBA00022917"/>
    </source>
</evidence>
<feature type="binding site" evidence="13">
    <location>
        <position position="410"/>
    </location>
    <ligand>
        <name>Mg(2+)</name>
        <dbReference type="ChEBI" id="CHEBI:18420"/>
        <label>2</label>
    </ligand>
</feature>
<evidence type="ECO:0000256" key="13">
    <source>
        <dbReference type="HAMAP-Rule" id="MF_00252"/>
    </source>
</evidence>
<dbReference type="GO" id="GO:0005524">
    <property type="term" value="F:ATP binding"/>
    <property type="evidence" value="ECO:0007669"/>
    <property type="project" value="UniProtKB-UniRule"/>
</dbReference>
<evidence type="ECO:0000256" key="12">
    <source>
        <dbReference type="ARBA" id="ARBA00048573"/>
    </source>
</evidence>
<dbReference type="OrthoDB" id="9802326at2"/>
<dbReference type="PROSITE" id="PS50862">
    <property type="entry name" value="AA_TRNA_LIGASE_II"/>
    <property type="match status" value="1"/>
</dbReference>
<evidence type="ECO:0000256" key="3">
    <source>
        <dbReference type="ARBA" id="ARBA00011738"/>
    </source>
</evidence>
<dbReference type="InterPro" id="IPR018149">
    <property type="entry name" value="Lys-tRNA-synth_II_C"/>
</dbReference>
<dbReference type="HAMAP" id="MF_00252">
    <property type="entry name" value="Lys_tRNA_synth_class2"/>
    <property type="match status" value="1"/>
</dbReference>
<dbReference type="Proteomes" id="UP000295724">
    <property type="component" value="Unassembled WGS sequence"/>
</dbReference>
<dbReference type="NCBIfam" id="TIGR00499">
    <property type="entry name" value="lysS_bact"/>
    <property type="match status" value="1"/>
</dbReference>
<dbReference type="InterPro" id="IPR004365">
    <property type="entry name" value="NA-bd_OB_tRNA"/>
</dbReference>
<proteinExistence type="inferred from homology"/>
<keyword evidence="9 13" id="KW-0460">Magnesium</keyword>
<dbReference type="CDD" id="cd00775">
    <property type="entry name" value="LysRS_core"/>
    <property type="match status" value="1"/>
</dbReference>
<dbReference type="PANTHER" id="PTHR42918:SF15">
    <property type="entry name" value="LYSINE--TRNA LIGASE, CHLOROPLASTIC_MITOCHONDRIAL"/>
    <property type="match status" value="1"/>
</dbReference>
<dbReference type="RefSeq" id="WP_099019232.1">
    <property type="nucleotide sequence ID" value="NZ_NIHB01000002.1"/>
</dbReference>
<comment type="caution">
    <text evidence="16">The sequence shown here is derived from an EMBL/GenBank/DDBJ whole genome shotgun (WGS) entry which is preliminary data.</text>
</comment>
<keyword evidence="10 13" id="KW-0648">Protein biosynthesis</keyword>
<reference evidence="16 17" key="1">
    <citation type="submission" date="2019-03" db="EMBL/GenBank/DDBJ databases">
        <title>Genomic Encyclopedia of Type Strains, Phase IV (KMG-IV): sequencing the most valuable type-strain genomes for metagenomic binning, comparative biology and taxonomic classification.</title>
        <authorList>
            <person name="Goeker M."/>
        </authorList>
    </citation>
    <scope>NUCLEOTIDE SEQUENCE [LARGE SCALE GENOMIC DNA]</scope>
    <source>
        <strain evidence="16 17">DSM 25488</strain>
    </source>
</reference>
<evidence type="ECO:0000256" key="7">
    <source>
        <dbReference type="ARBA" id="ARBA00022741"/>
    </source>
</evidence>
<dbReference type="InterPro" id="IPR045864">
    <property type="entry name" value="aa-tRNA-synth_II/BPL/LPL"/>
</dbReference>
<dbReference type="SUPFAM" id="SSF55681">
    <property type="entry name" value="Class II aaRS and biotin synthetases"/>
    <property type="match status" value="1"/>
</dbReference>
<evidence type="ECO:0000259" key="15">
    <source>
        <dbReference type="PROSITE" id="PS50862"/>
    </source>
</evidence>
<comment type="catalytic activity">
    <reaction evidence="12 13 14">
        <text>tRNA(Lys) + L-lysine + ATP = L-lysyl-tRNA(Lys) + AMP + diphosphate</text>
        <dbReference type="Rhea" id="RHEA:20792"/>
        <dbReference type="Rhea" id="RHEA-COMP:9696"/>
        <dbReference type="Rhea" id="RHEA-COMP:9697"/>
        <dbReference type="ChEBI" id="CHEBI:30616"/>
        <dbReference type="ChEBI" id="CHEBI:32551"/>
        <dbReference type="ChEBI" id="CHEBI:33019"/>
        <dbReference type="ChEBI" id="CHEBI:78442"/>
        <dbReference type="ChEBI" id="CHEBI:78529"/>
        <dbReference type="ChEBI" id="CHEBI:456215"/>
        <dbReference type="EC" id="6.1.1.6"/>
    </reaction>
</comment>
<feature type="domain" description="Aminoacyl-transfer RNA synthetases class-II family profile" evidence="15">
    <location>
        <begin position="172"/>
        <end position="491"/>
    </location>
</feature>
<dbReference type="InterPro" id="IPR006195">
    <property type="entry name" value="aa-tRNA-synth_II"/>
</dbReference>
<keyword evidence="5 13" id="KW-0436">Ligase</keyword>
<dbReference type="EMBL" id="SNZB01000002">
    <property type="protein sequence ID" value="TDR22602.1"/>
    <property type="molecule type" value="Genomic_DNA"/>
</dbReference>
<organism evidence="16 17">
    <name type="scientific">Marinicella litoralis</name>
    <dbReference type="NCBI Taxonomy" id="644220"/>
    <lineage>
        <taxon>Bacteria</taxon>
        <taxon>Pseudomonadati</taxon>
        <taxon>Pseudomonadota</taxon>
        <taxon>Gammaproteobacteria</taxon>
        <taxon>Lysobacterales</taxon>
        <taxon>Marinicellaceae</taxon>
        <taxon>Marinicella</taxon>
    </lineage>
</organism>
<comment type="similarity">
    <text evidence="2 13">Belongs to the class-II aminoacyl-tRNA synthetase family.</text>
</comment>
<evidence type="ECO:0000256" key="9">
    <source>
        <dbReference type="ARBA" id="ARBA00022842"/>
    </source>
</evidence>
<evidence type="ECO:0000256" key="1">
    <source>
        <dbReference type="ARBA" id="ARBA00004496"/>
    </source>
</evidence>
<dbReference type="InterPro" id="IPR044136">
    <property type="entry name" value="Lys-tRNA-ligase_II_N"/>
</dbReference>
<keyword evidence="17" id="KW-1185">Reference proteome</keyword>
<evidence type="ECO:0000256" key="4">
    <source>
        <dbReference type="ARBA" id="ARBA00022490"/>
    </source>
</evidence>
<dbReference type="PANTHER" id="PTHR42918">
    <property type="entry name" value="LYSYL-TRNA SYNTHETASE"/>
    <property type="match status" value="1"/>
</dbReference>
<sequence>MTEDNKLIAERRGKLDAIRTERNAYPNQFRRSHLAIDLHAKYDAIDKETLDPQNIEVAVVGRMMSQRLFGKGGFAVIKDVSGDIQLFVQLNGVGEAVFSDFKTWDMGDIVYGKGVLFKTKTDELSVKVTELKLVTKSLRPLPEKFHGLSDQETRYRQRYVDLIVNHESAEVFKVRSKMVSHIRRFMEDLAFLEVETPMMHMIPGGATAKPFTTHHNALDLELYLRVAPELFLKRLTVGGFEKVFEINRNFRNEGVSTKHNPEFTMMEFYWAYADYNDLMDLTEQLFKSLADHVKGTYQFSYQGNELDFAKPFRRQSMASLVAEYSDGLSENDCNNLSLMQKYCDEKGVSYNKSWKKGELLAELFDLYVEANLIQPTFVTEYPIEISPLSRRNDENPEITDRFELFICGNEIANGFSELNDPEDQAERFKQQVANLEAGDDEAMHYDADYIRALEYGMPPAAGEGIGIDRLVMLFTDSASIRDVLLFPYMKPE</sequence>
<keyword evidence="4 13" id="KW-0963">Cytoplasm</keyword>
<comment type="subunit">
    <text evidence="3 13">Homodimer.</text>
</comment>
<name>A0A4R6XRS0_9GAMM</name>
<dbReference type="GO" id="GO:0042803">
    <property type="term" value="F:protein homodimerization activity"/>
    <property type="evidence" value="ECO:0007669"/>
    <property type="project" value="UniProtKB-ARBA"/>
</dbReference>
<keyword evidence="6 13" id="KW-0479">Metal-binding</keyword>
<evidence type="ECO:0000313" key="17">
    <source>
        <dbReference type="Proteomes" id="UP000295724"/>
    </source>
</evidence>
<evidence type="ECO:0000256" key="5">
    <source>
        <dbReference type="ARBA" id="ARBA00022598"/>
    </source>
</evidence>
<dbReference type="InterPro" id="IPR004364">
    <property type="entry name" value="Aa-tRNA-synt_II"/>
</dbReference>
<dbReference type="Pfam" id="PF01336">
    <property type="entry name" value="tRNA_anti-codon"/>
    <property type="match status" value="1"/>
</dbReference>
<dbReference type="FunFam" id="3.30.930.10:FF:000001">
    <property type="entry name" value="Lysine--tRNA ligase"/>
    <property type="match status" value="1"/>
</dbReference>
<dbReference type="NCBIfam" id="NF001756">
    <property type="entry name" value="PRK00484.1"/>
    <property type="match status" value="1"/>
</dbReference>
<evidence type="ECO:0000256" key="6">
    <source>
        <dbReference type="ARBA" id="ARBA00022723"/>
    </source>
</evidence>
<accession>A0A4R6XRS0</accession>
<dbReference type="GO" id="GO:0000049">
    <property type="term" value="F:tRNA binding"/>
    <property type="evidence" value="ECO:0007669"/>
    <property type="project" value="TreeGrafter"/>
</dbReference>
<dbReference type="EC" id="6.1.1.6" evidence="13"/>
<keyword evidence="11 13" id="KW-0030">Aminoacyl-tRNA synthetase</keyword>
<dbReference type="Pfam" id="PF00152">
    <property type="entry name" value="tRNA-synt_2"/>
    <property type="match status" value="1"/>
</dbReference>
<dbReference type="GO" id="GO:0004824">
    <property type="term" value="F:lysine-tRNA ligase activity"/>
    <property type="evidence" value="ECO:0007669"/>
    <property type="project" value="UniProtKB-UniRule"/>
</dbReference>
<evidence type="ECO:0000256" key="2">
    <source>
        <dbReference type="ARBA" id="ARBA00008226"/>
    </source>
</evidence>
<evidence type="ECO:0000256" key="11">
    <source>
        <dbReference type="ARBA" id="ARBA00023146"/>
    </source>
</evidence>
<dbReference type="PRINTS" id="PR00982">
    <property type="entry name" value="TRNASYNTHLYS"/>
</dbReference>
<feature type="binding site" evidence="13">
    <location>
        <position position="403"/>
    </location>
    <ligand>
        <name>Mg(2+)</name>
        <dbReference type="ChEBI" id="CHEBI:18420"/>
        <label>1</label>
    </ligand>
</feature>
<comment type="subcellular location">
    <subcellularLocation>
        <location evidence="1 13">Cytoplasm</location>
    </subcellularLocation>
</comment>
<protein>
    <recommendedName>
        <fullName evidence="13">Lysine--tRNA ligase</fullName>
        <ecNumber evidence="13">6.1.1.6</ecNumber>
    </recommendedName>
    <alternativeName>
        <fullName evidence="13">Lysyl-tRNA synthetase</fullName>
        <shortName evidence="13">LysRS</shortName>
    </alternativeName>
</protein>
<comment type="cofactor">
    <cofactor evidence="13 14">
        <name>Mg(2+)</name>
        <dbReference type="ChEBI" id="CHEBI:18420"/>
    </cofactor>
    <text evidence="13 14">Binds 3 Mg(2+) ions per subunit.</text>
</comment>
<keyword evidence="7 13" id="KW-0547">Nucleotide-binding</keyword>
<dbReference type="InterPro" id="IPR012340">
    <property type="entry name" value="NA-bd_OB-fold"/>
</dbReference>
<dbReference type="GO" id="GO:0000287">
    <property type="term" value="F:magnesium ion binding"/>
    <property type="evidence" value="ECO:0007669"/>
    <property type="project" value="UniProtKB-UniRule"/>
</dbReference>
<dbReference type="InterPro" id="IPR002313">
    <property type="entry name" value="Lys-tRNA-ligase_II"/>
</dbReference>
<feature type="binding site" evidence="13">
    <location>
        <position position="410"/>
    </location>
    <ligand>
        <name>Mg(2+)</name>
        <dbReference type="ChEBI" id="CHEBI:18420"/>
        <label>1</label>
    </ligand>
</feature>
<gene>
    <name evidence="13" type="primary">lysS</name>
    <name evidence="16" type="ORF">C8D91_1094</name>
</gene>
<dbReference type="CDD" id="cd04322">
    <property type="entry name" value="LysRS_N"/>
    <property type="match status" value="1"/>
</dbReference>
<evidence type="ECO:0000256" key="14">
    <source>
        <dbReference type="RuleBase" id="RU000336"/>
    </source>
</evidence>
<keyword evidence="8 13" id="KW-0067">ATP-binding</keyword>
<dbReference type="FunFam" id="2.40.50.140:FF:000024">
    <property type="entry name" value="Lysine--tRNA ligase"/>
    <property type="match status" value="1"/>
</dbReference>
<evidence type="ECO:0000256" key="8">
    <source>
        <dbReference type="ARBA" id="ARBA00022840"/>
    </source>
</evidence>
<dbReference type="Gene3D" id="3.30.930.10">
    <property type="entry name" value="Bira Bifunctional Protein, Domain 2"/>
    <property type="match status" value="1"/>
</dbReference>
<dbReference type="AlphaFoldDB" id="A0A4R6XRS0"/>
<dbReference type="Gene3D" id="2.40.50.140">
    <property type="entry name" value="Nucleic acid-binding proteins"/>
    <property type="match status" value="1"/>
</dbReference>
<evidence type="ECO:0000313" key="16">
    <source>
        <dbReference type="EMBL" id="TDR22602.1"/>
    </source>
</evidence>